<proteinExistence type="predicted"/>
<reference evidence="2 3" key="1">
    <citation type="journal article" date="2022" name="bioRxiv">
        <title>Genomics of Preaxostyla Flagellates Illuminates Evolutionary Transitions and the Path Towards Mitochondrial Loss.</title>
        <authorList>
            <person name="Novak L.V.F."/>
            <person name="Treitli S.C."/>
            <person name="Pyrih J."/>
            <person name="Halakuc P."/>
            <person name="Pipaliya S.V."/>
            <person name="Vacek V."/>
            <person name="Brzon O."/>
            <person name="Soukal P."/>
            <person name="Eme L."/>
            <person name="Dacks J.B."/>
            <person name="Karnkowska A."/>
            <person name="Elias M."/>
            <person name="Hampl V."/>
        </authorList>
    </citation>
    <scope>NUCLEOTIDE SEQUENCE [LARGE SCALE GENOMIC DNA]</scope>
    <source>
        <strain evidence="2">NAU3</strain>
        <tissue evidence="2">Gut</tissue>
    </source>
</reference>
<evidence type="ECO:0000313" key="2">
    <source>
        <dbReference type="EMBL" id="KAK2963811.1"/>
    </source>
</evidence>
<feature type="region of interest" description="Disordered" evidence="1">
    <location>
        <begin position="23"/>
        <end position="48"/>
    </location>
</feature>
<feature type="compositionally biased region" description="Basic residues" evidence="1">
    <location>
        <begin position="166"/>
        <end position="187"/>
    </location>
</feature>
<feature type="compositionally biased region" description="Pro residues" evidence="1">
    <location>
        <begin position="27"/>
        <end position="40"/>
    </location>
</feature>
<evidence type="ECO:0000256" key="1">
    <source>
        <dbReference type="SAM" id="MobiDB-lite"/>
    </source>
</evidence>
<name>A0ABQ9YJ73_9EUKA</name>
<dbReference type="Proteomes" id="UP001281761">
    <property type="component" value="Unassembled WGS sequence"/>
</dbReference>
<comment type="caution">
    <text evidence="2">The sequence shown here is derived from an EMBL/GenBank/DDBJ whole genome shotgun (WGS) entry which is preliminary data.</text>
</comment>
<accession>A0ABQ9YJ73</accession>
<keyword evidence="3" id="KW-1185">Reference proteome</keyword>
<sequence>MLLVHLLTFCFAQQCSFPENWRQQHQPSPPRYTPQFPPPVQQYHPSSEQPHFIRTRITPQAEETQQTESVPEQQCVSACLSVYIQQLSHVTDGCYALCLGDVMGNANSSVQVKCLNHCLPYQFAEVSAAWKTCLSEQCTLDLSSASFAESGDEESEQEEKPEKEDKKKKKHHKKDKKKHKKSKKHHKESKDEGEDED</sequence>
<protein>
    <submittedName>
        <fullName evidence="2">Uncharacterized protein</fullName>
    </submittedName>
</protein>
<gene>
    <name evidence="2" type="ORF">BLNAU_1380</name>
</gene>
<dbReference type="EMBL" id="JARBJD010000005">
    <property type="protein sequence ID" value="KAK2963811.1"/>
    <property type="molecule type" value="Genomic_DNA"/>
</dbReference>
<feature type="region of interest" description="Disordered" evidence="1">
    <location>
        <begin position="146"/>
        <end position="197"/>
    </location>
</feature>
<organism evidence="2 3">
    <name type="scientific">Blattamonas nauphoetae</name>
    <dbReference type="NCBI Taxonomy" id="2049346"/>
    <lineage>
        <taxon>Eukaryota</taxon>
        <taxon>Metamonada</taxon>
        <taxon>Preaxostyla</taxon>
        <taxon>Oxymonadida</taxon>
        <taxon>Blattamonas</taxon>
    </lineage>
</organism>
<evidence type="ECO:0000313" key="3">
    <source>
        <dbReference type="Proteomes" id="UP001281761"/>
    </source>
</evidence>